<dbReference type="RefSeq" id="WP_077280131.1">
    <property type="nucleotide sequence ID" value="NZ_MVBK01000119.1"/>
</dbReference>
<sequence>MSQDDPLERIARLAHADRVPVTVELDEALAALDAELADLAGALEVAYVGPGVGMADMGAEHVYRLVVRRHVWDTTTAGWGLKVCDALDNNDLRPMWPIQGVGRLRKQQVVKALPAFFAGYAEAVRAAGKADTEAGRRILAMAGKLS</sequence>
<gene>
    <name evidence="1" type="ORF">B1C78_15845</name>
</gene>
<reference evidence="1 2" key="1">
    <citation type="submission" date="2017-02" db="EMBL/GenBank/DDBJ databases">
        <title>Genomic diversity within the haloalkaliphilic genus Thioalkalivibrio.</title>
        <authorList>
            <person name="Ahn A.-C."/>
            <person name="Meier-Kolthoff J."/>
            <person name="Overmars L."/>
            <person name="Richter M."/>
            <person name="Woyke T."/>
            <person name="Sorokin D.Y."/>
            <person name="Muyzer G."/>
        </authorList>
    </citation>
    <scope>NUCLEOTIDE SEQUENCE [LARGE SCALE GENOMIC DNA]</scope>
    <source>
        <strain evidence="1 2">ALJD</strain>
    </source>
</reference>
<dbReference type="STRING" id="108003.B1C78_15845"/>
<dbReference type="AlphaFoldDB" id="A0A1V3NA40"/>
<comment type="caution">
    <text evidence="1">The sequence shown here is derived from an EMBL/GenBank/DDBJ whole genome shotgun (WGS) entry which is preliminary data.</text>
</comment>
<evidence type="ECO:0000313" key="2">
    <source>
        <dbReference type="Proteomes" id="UP000189462"/>
    </source>
</evidence>
<organism evidence="1 2">
    <name type="scientific">Thioalkalivibrio denitrificans</name>
    <dbReference type="NCBI Taxonomy" id="108003"/>
    <lineage>
        <taxon>Bacteria</taxon>
        <taxon>Pseudomonadati</taxon>
        <taxon>Pseudomonadota</taxon>
        <taxon>Gammaproteobacteria</taxon>
        <taxon>Chromatiales</taxon>
        <taxon>Ectothiorhodospiraceae</taxon>
        <taxon>Thioalkalivibrio</taxon>
    </lineage>
</organism>
<evidence type="ECO:0000313" key="1">
    <source>
        <dbReference type="EMBL" id="OOG21930.1"/>
    </source>
</evidence>
<accession>A0A1V3NA40</accession>
<proteinExistence type="predicted"/>
<name>A0A1V3NA40_9GAMM</name>
<dbReference type="EMBL" id="MVBK01000119">
    <property type="protein sequence ID" value="OOG21930.1"/>
    <property type="molecule type" value="Genomic_DNA"/>
</dbReference>
<dbReference type="Proteomes" id="UP000189462">
    <property type="component" value="Unassembled WGS sequence"/>
</dbReference>
<keyword evidence="2" id="KW-1185">Reference proteome</keyword>
<protein>
    <submittedName>
        <fullName evidence="1">Uncharacterized protein</fullName>
    </submittedName>
</protein>